<keyword evidence="4 11" id="KW-0808">Transferase</keyword>
<evidence type="ECO:0000256" key="12">
    <source>
        <dbReference type="SAM" id="MobiDB-lite"/>
    </source>
</evidence>
<dbReference type="GO" id="GO:0008270">
    <property type="term" value="F:zinc ion binding"/>
    <property type="evidence" value="ECO:0007669"/>
    <property type="project" value="UniProtKB-KW"/>
</dbReference>
<comment type="function">
    <text evidence="11">E3 ubiquitin-protein ligase.</text>
</comment>
<dbReference type="PANTHER" id="PTHR12313">
    <property type="entry name" value="E3 UBIQUITIN-PROTEIN LIGASE RNF5-RELATED"/>
    <property type="match status" value="1"/>
</dbReference>
<keyword evidence="11" id="KW-0256">Endoplasmic reticulum</keyword>
<evidence type="ECO:0000313" key="15">
    <source>
        <dbReference type="Proteomes" id="UP000036987"/>
    </source>
</evidence>
<dbReference type="Gene3D" id="3.30.40.10">
    <property type="entry name" value="Zinc/RING finger domain, C3HC4 (zinc finger)"/>
    <property type="match status" value="1"/>
</dbReference>
<evidence type="ECO:0000256" key="2">
    <source>
        <dbReference type="ARBA" id="ARBA00004308"/>
    </source>
</evidence>
<evidence type="ECO:0000313" key="14">
    <source>
        <dbReference type="EMBL" id="KMZ56971.1"/>
    </source>
</evidence>
<dbReference type="SUPFAM" id="SSF57850">
    <property type="entry name" value="RING/U-box"/>
    <property type="match status" value="1"/>
</dbReference>
<reference evidence="15" key="1">
    <citation type="journal article" date="2016" name="Nature">
        <title>The genome of the seagrass Zostera marina reveals angiosperm adaptation to the sea.</title>
        <authorList>
            <person name="Olsen J.L."/>
            <person name="Rouze P."/>
            <person name="Verhelst B."/>
            <person name="Lin Y.-C."/>
            <person name="Bayer T."/>
            <person name="Collen J."/>
            <person name="Dattolo E."/>
            <person name="De Paoli E."/>
            <person name="Dittami S."/>
            <person name="Maumus F."/>
            <person name="Michel G."/>
            <person name="Kersting A."/>
            <person name="Lauritano C."/>
            <person name="Lohaus R."/>
            <person name="Toepel M."/>
            <person name="Tonon T."/>
            <person name="Vanneste K."/>
            <person name="Amirebrahimi M."/>
            <person name="Brakel J."/>
            <person name="Bostroem C."/>
            <person name="Chovatia M."/>
            <person name="Grimwood J."/>
            <person name="Jenkins J.W."/>
            <person name="Jueterbock A."/>
            <person name="Mraz A."/>
            <person name="Stam W.T."/>
            <person name="Tice H."/>
            <person name="Bornberg-Bauer E."/>
            <person name="Green P.J."/>
            <person name="Pearson G.A."/>
            <person name="Procaccini G."/>
            <person name="Duarte C.M."/>
            <person name="Schmutz J."/>
            <person name="Reusch T.B.H."/>
            <person name="Van de Peer Y."/>
        </authorList>
    </citation>
    <scope>NUCLEOTIDE SEQUENCE [LARGE SCALE GENOMIC DNA]</scope>
    <source>
        <strain evidence="15">cv. Finnish</strain>
    </source>
</reference>
<dbReference type="STRING" id="29655.A0A0K9NJM2"/>
<dbReference type="PROSITE" id="PS00518">
    <property type="entry name" value="ZF_RING_1"/>
    <property type="match status" value="1"/>
</dbReference>
<dbReference type="EMBL" id="LFYR01002110">
    <property type="protein sequence ID" value="KMZ56971.1"/>
    <property type="molecule type" value="Genomic_DNA"/>
</dbReference>
<dbReference type="OrthoDB" id="6270329at2759"/>
<evidence type="ECO:0000256" key="9">
    <source>
        <dbReference type="ARBA" id="ARBA00023136"/>
    </source>
</evidence>
<feature type="transmembrane region" description="Helical" evidence="11">
    <location>
        <begin position="201"/>
        <end position="219"/>
    </location>
</feature>
<dbReference type="UniPathway" id="UPA00143"/>
<evidence type="ECO:0000256" key="4">
    <source>
        <dbReference type="ARBA" id="ARBA00022679"/>
    </source>
</evidence>
<comment type="pathway">
    <text evidence="3 11">Protein modification; protein ubiquitination.</text>
</comment>
<dbReference type="Proteomes" id="UP000036987">
    <property type="component" value="Unassembled WGS sequence"/>
</dbReference>
<dbReference type="GO" id="GO:0016567">
    <property type="term" value="P:protein ubiquitination"/>
    <property type="evidence" value="ECO:0007669"/>
    <property type="project" value="UniProtKB-UniPathway"/>
</dbReference>
<dbReference type="OMA" id="NPYQNQH"/>
<dbReference type="Pfam" id="PF00097">
    <property type="entry name" value="zf-C3HC4"/>
    <property type="match status" value="1"/>
</dbReference>
<feature type="region of interest" description="Disordered" evidence="12">
    <location>
        <begin position="103"/>
        <end position="122"/>
    </location>
</feature>
<dbReference type="GO" id="GO:0061630">
    <property type="term" value="F:ubiquitin protein ligase activity"/>
    <property type="evidence" value="ECO:0000318"/>
    <property type="project" value="GO_Central"/>
</dbReference>
<evidence type="ECO:0000256" key="1">
    <source>
        <dbReference type="ARBA" id="ARBA00000900"/>
    </source>
</evidence>
<keyword evidence="9 11" id="KW-0472">Membrane</keyword>
<dbReference type="InterPro" id="IPR017907">
    <property type="entry name" value="Znf_RING_CS"/>
</dbReference>
<dbReference type="SMART" id="SM00184">
    <property type="entry name" value="RING"/>
    <property type="match status" value="1"/>
</dbReference>
<dbReference type="InterPro" id="IPR013083">
    <property type="entry name" value="Znf_RING/FYVE/PHD"/>
</dbReference>
<dbReference type="InterPro" id="IPR045103">
    <property type="entry name" value="RNF5/RNF185-like"/>
</dbReference>
<keyword evidence="8 11" id="KW-0862">Zinc</keyword>
<dbReference type="GO" id="GO:0005789">
    <property type="term" value="C:endoplasmic reticulum membrane"/>
    <property type="evidence" value="ECO:0007669"/>
    <property type="project" value="UniProtKB-SubCell"/>
</dbReference>
<name>A0A0K9NJM2_ZOSMR</name>
<dbReference type="EC" id="2.3.2.27" evidence="11"/>
<dbReference type="GO" id="GO:0006511">
    <property type="term" value="P:ubiquitin-dependent protein catabolic process"/>
    <property type="evidence" value="ECO:0000318"/>
    <property type="project" value="GO_Central"/>
</dbReference>
<comment type="subcellular location">
    <subcellularLocation>
        <location evidence="2">Endomembrane system</location>
    </subcellularLocation>
    <subcellularLocation>
        <location evidence="11">Endoplasmic reticulum membrane</location>
        <topology evidence="11">Single-pass type IV membrane protein</topology>
    </subcellularLocation>
</comment>
<keyword evidence="5 11" id="KW-0479">Metal-binding</keyword>
<evidence type="ECO:0000256" key="8">
    <source>
        <dbReference type="ARBA" id="ARBA00022833"/>
    </source>
</evidence>
<evidence type="ECO:0000256" key="7">
    <source>
        <dbReference type="ARBA" id="ARBA00022786"/>
    </source>
</evidence>
<dbReference type="GO" id="GO:0036503">
    <property type="term" value="P:ERAD pathway"/>
    <property type="evidence" value="ECO:0000318"/>
    <property type="project" value="GO_Central"/>
</dbReference>
<dbReference type="GO" id="GO:0044390">
    <property type="term" value="F:ubiquitin-like protein conjugating enzyme binding"/>
    <property type="evidence" value="ECO:0000318"/>
    <property type="project" value="GO_Central"/>
</dbReference>
<keyword evidence="11" id="KW-0812">Transmembrane</keyword>
<proteinExistence type="predicted"/>
<dbReference type="AlphaFoldDB" id="A0A0K9NJM2"/>
<dbReference type="InterPro" id="IPR018957">
    <property type="entry name" value="Znf_C3HC4_RING-type"/>
</dbReference>
<feature type="domain" description="RING-type" evidence="13">
    <location>
        <begin position="33"/>
        <end position="75"/>
    </location>
</feature>
<feature type="compositionally biased region" description="Polar residues" evidence="12">
    <location>
        <begin position="109"/>
        <end position="118"/>
    </location>
</feature>
<evidence type="ECO:0000256" key="6">
    <source>
        <dbReference type="ARBA" id="ARBA00022771"/>
    </source>
</evidence>
<comment type="catalytic activity">
    <reaction evidence="1 11">
        <text>S-ubiquitinyl-[E2 ubiquitin-conjugating enzyme]-L-cysteine + [acceptor protein]-L-lysine = [E2 ubiquitin-conjugating enzyme]-L-cysteine + N(6)-ubiquitinyl-[acceptor protein]-L-lysine.</text>
        <dbReference type="EC" id="2.3.2.27"/>
    </reaction>
</comment>
<comment type="domain">
    <text evidence="11">The RING-type zinc finger domain is responsible for E3 ligase activity.</text>
</comment>
<keyword evidence="7 11" id="KW-0833">Ubl conjugation pathway</keyword>
<keyword evidence="6 10" id="KW-0863">Zinc-finger</keyword>
<sequence length="220" mass="25113">MEDQFEEQQPLPNTHSFVESTATVAKDKDCFECNICLEFAVDPVVTLCGHLYCWPCMHKWLEIKTTTPQQCPVCKATLSETALVPLYGRGNITEKKSISIPRRPATHHCGQTSSSITPSLGHHHRRSHYRSMSQPYDYANREETSNLQGVSQLLASAVVVVLSWVFGEQISTGLEFSERYYLVSEESGPTQRRQEILAQRYLHRVFVFMFCCMVLCLLLF</sequence>
<evidence type="ECO:0000256" key="3">
    <source>
        <dbReference type="ARBA" id="ARBA00004906"/>
    </source>
</evidence>
<keyword evidence="11" id="KW-1133">Transmembrane helix</keyword>
<evidence type="ECO:0000259" key="13">
    <source>
        <dbReference type="PROSITE" id="PS50089"/>
    </source>
</evidence>
<dbReference type="InterPro" id="IPR001841">
    <property type="entry name" value="Znf_RING"/>
</dbReference>
<evidence type="ECO:0000256" key="5">
    <source>
        <dbReference type="ARBA" id="ARBA00022723"/>
    </source>
</evidence>
<gene>
    <name evidence="14" type="ORF">ZOSMA_8G01170</name>
</gene>
<keyword evidence="15" id="KW-1185">Reference proteome</keyword>
<evidence type="ECO:0000256" key="11">
    <source>
        <dbReference type="RuleBase" id="RU369090"/>
    </source>
</evidence>
<evidence type="ECO:0000256" key="10">
    <source>
        <dbReference type="PROSITE-ProRule" id="PRU00175"/>
    </source>
</evidence>
<protein>
    <recommendedName>
        <fullName evidence="11">E3 ubiquitin-protein ligase RMA</fullName>
        <ecNumber evidence="11">2.3.2.27</ecNumber>
    </recommendedName>
    <alternativeName>
        <fullName evidence="11">Protein RING membrane-anchor</fullName>
    </alternativeName>
    <alternativeName>
        <fullName evidence="11">RING-type E3 ubiquitin transferase RMA</fullName>
    </alternativeName>
</protein>
<dbReference type="PROSITE" id="PS50089">
    <property type="entry name" value="ZF_RING_2"/>
    <property type="match status" value="1"/>
</dbReference>
<organism evidence="14 15">
    <name type="scientific">Zostera marina</name>
    <name type="common">Eelgrass</name>
    <dbReference type="NCBI Taxonomy" id="29655"/>
    <lineage>
        <taxon>Eukaryota</taxon>
        <taxon>Viridiplantae</taxon>
        <taxon>Streptophyta</taxon>
        <taxon>Embryophyta</taxon>
        <taxon>Tracheophyta</taxon>
        <taxon>Spermatophyta</taxon>
        <taxon>Magnoliopsida</taxon>
        <taxon>Liliopsida</taxon>
        <taxon>Zosteraceae</taxon>
        <taxon>Zostera</taxon>
    </lineage>
</organism>
<accession>A0A0K9NJM2</accession>
<comment type="caution">
    <text evidence="14">The sequence shown here is derived from an EMBL/GenBank/DDBJ whole genome shotgun (WGS) entry which is preliminary data.</text>
</comment>